<dbReference type="GO" id="GO:0030687">
    <property type="term" value="C:preribosome, large subunit precursor"/>
    <property type="evidence" value="ECO:0007669"/>
    <property type="project" value="TreeGrafter"/>
</dbReference>
<keyword evidence="4" id="KW-0690">Ribosome biogenesis</keyword>
<evidence type="ECO:0000256" key="4">
    <source>
        <dbReference type="ARBA" id="ARBA00022517"/>
    </source>
</evidence>
<evidence type="ECO:0000313" key="8">
    <source>
        <dbReference type="EnsemblMetazoa" id="ENSAATROPP007582"/>
    </source>
</evidence>
<name>A0AAG5D8E7_ANOAO</name>
<sequence>MSNVSGPVGRSDFLLPPTIGDTPRLEWISFVATKYPNGKEGGGGGGGEIMQIGGNPVSNINHNLNHSLNRESQLKGNRKTAYDAEATDPILYDFKRELIFHRQAQSATCEGIQRLHELGAATKRPNSYFAEMAKSDEHMQHICKVLQDQQEGIGKSERMKHLREKRQIGKLVQRYANRKRDEERRKVLNGVRKFRKGKLTNLDLLNDVKMELEGVREPGKRSTSKRQTSVKLQVQDAKFGSSERKKGLKRNTKESCMLEGHRSKKRANAKRNRPGKSARKEPSQFPGAVPG</sequence>
<dbReference type="GO" id="GO:0042273">
    <property type="term" value="P:ribosomal large subunit biogenesis"/>
    <property type="evidence" value="ECO:0007669"/>
    <property type="project" value="TreeGrafter"/>
</dbReference>
<evidence type="ECO:0000313" key="9">
    <source>
        <dbReference type="Proteomes" id="UP000075880"/>
    </source>
</evidence>
<evidence type="ECO:0000256" key="1">
    <source>
        <dbReference type="ARBA" id="ARBA00003387"/>
    </source>
</evidence>
<dbReference type="PANTHER" id="PTHR13028">
    <property type="entry name" value="RRNA PROCESSING PROTEIN EBNA1-BINDING PROTEIN-RELATED"/>
    <property type="match status" value="1"/>
</dbReference>
<reference evidence="8" key="1">
    <citation type="submission" date="2024-04" db="UniProtKB">
        <authorList>
            <consortium name="EnsemblMetazoa"/>
        </authorList>
    </citation>
    <scope>IDENTIFICATION</scope>
    <source>
        <strain evidence="8">EBRO</strain>
    </source>
</reference>
<feature type="compositionally biased region" description="Basic residues" evidence="7">
    <location>
        <begin position="262"/>
        <end position="277"/>
    </location>
</feature>
<keyword evidence="6" id="KW-0539">Nucleus</keyword>
<evidence type="ECO:0000256" key="2">
    <source>
        <dbReference type="ARBA" id="ARBA00004604"/>
    </source>
</evidence>
<dbReference type="Pfam" id="PF05890">
    <property type="entry name" value="Ebp2"/>
    <property type="match status" value="1"/>
</dbReference>
<protein>
    <submittedName>
        <fullName evidence="8">Uncharacterized protein</fullName>
    </submittedName>
</protein>
<dbReference type="EnsemblMetazoa" id="ENSAATROPT008424">
    <property type="protein sequence ID" value="ENSAATROPP007582"/>
    <property type="gene ID" value="ENSAATROPG006865"/>
</dbReference>
<dbReference type="Proteomes" id="UP000075880">
    <property type="component" value="Unassembled WGS sequence"/>
</dbReference>
<evidence type="ECO:0000256" key="7">
    <source>
        <dbReference type="SAM" id="MobiDB-lite"/>
    </source>
</evidence>
<comment type="subcellular location">
    <subcellularLocation>
        <location evidence="2">Nucleus</location>
        <location evidence="2">Nucleolus</location>
    </subcellularLocation>
</comment>
<dbReference type="GO" id="GO:0005730">
    <property type="term" value="C:nucleolus"/>
    <property type="evidence" value="ECO:0007669"/>
    <property type="project" value="UniProtKB-SubCell"/>
</dbReference>
<proteinExistence type="inferred from homology"/>
<dbReference type="InterPro" id="IPR008610">
    <property type="entry name" value="Ebp2"/>
</dbReference>
<keyword evidence="9" id="KW-1185">Reference proteome</keyword>
<dbReference type="PANTHER" id="PTHR13028:SF0">
    <property type="entry name" value="RRNA-PROCESSING PROTEIN EBP2-RELATED"/>
    <property type="match status" value="1"/>
</dbReference>
<evidence type="ECO:0000256" key="6">
    <source>
        <dbReference type="ARBA" id="ARBA00023242"/>
    </source>
</evidence>
<accession>A0AAG5D8E7</accession>
<dbReference type="GO" id="GO:0006364">
    <property type="term" value="P:rRNA processing"/>
    <property type="evidence" value="ECO:0007669"/>
    <property type="project" value="TreeGrafter"/>
</dbReference>
<organism evidence="8 9">
    <name type="scientific">Anopheles atroparvus</name>
    <name type="common">European mosquito</name>
    <dbReference type="NCBI Taxonomy" id="41427"/>
    <lineage>
        <taxon>Eukaryota</taxon>
        <taxon>Metazoa</taxon>
        <taxon>Ecdysozoa</taxon>
        <taxon>Arthropoda</taxon>
        <taxon>Hexapoda</taxon>
        <taxon>Insecta</taxon>
        <taxon>Pterygota</taxon>
        <taxon>Neoptera</taxon>
        <taxon>Endopterygota</taxon>
        <taxon>Diptera</taxon>
        <taxon>Nematocera</taxon>
        <taxon>Culicoidea</taxon>
        <taxon>Culicidae</taxon>
        <taxon>Anophelinae</taxon>
        <taxon>Anopheles</taxon>
    </lineage>
</organism>
<evidence type="ECO:0000256" key="5">
    <source>
        <dbReference type="ARBA" id="ARBA00023054"/>
    </source>
</evidence>
<comment type="similarity">
    <text evidence="3">Belongs to the EBP2 family.</text>
</comment>
<keyword evidence="5" id="KW-0175">Coiled coil</keyword>
<evidence type="ECO:0000256" key="3">
    <source>
        <dbReference type="ARBA" id="ARBA00007336"/>
    </source>
</evidence>
<comment type="function">
    <text evidence="1">Required for the processing of the 27S pre-rRNA.</text>
</comment>
<dbReference type="GO" id="GO:0034399">
    <property type="term" value="C:nuclear periphery"/>
    <property type="evidence" value="ECO:0007669"/>
    <property type="project" value="TreeGrafter"/>
</dbReference>
<feature type="region of interest" description="Disordered" evidence="7">
    <location>
        <begin position="215"/>
        <end position="291"/>
    </location>
</feature>
<dbReference type="AlphaFoldDB" id="A0AAG5D8E7"/>